<gene>
    <name evidence="2" type="ORF">WJX81_004345</name>
</gene>
<dbReference type="Proteomes" id="UP001445335">
    <property type="component" value="Unassembled WGS sequence"/>
</dbReference>
<dbReference type="EMBL" id="JALJOU010000084">
    <property type="protein sequence ID" value="KAK9822702.1"/>
    <property type="molecule type" value="Genomic_DNA"/>
</dbReference>
<evidence type="ECO:0000256" key="1">
    <source>
        <dbReference type="SAM" id="SignalP"/>
    </source>
</evidence>
<comment type="caution">
    <text evidence="2">The sequence shown here is derived from an EMBL/GenBank/DDBJ whole genome shotgun (WGS) entry which is preliminary data.</text>
</comment>
<reference evidence="2 3" key="1">
    <citation type="journal article" date="2024" name="Nat. Commun.">
        <title>Phylogenomics reveals the evolutionary origins of lichenization in chlorophyte algae.</title>
        <authorList>
            <person name="Puginier C."/>
            <person name="Libourel C."/>
            <person name="Otte J."/>
            <person name="Skaloud P."/>
            <person name="Haon M."/>
            <person name="Grisel S."/>
            <person name="Petersen M."/>
            <person name="Berrin J.G."/>
            <person name="Delaux P.M."/>
            <person name="Dal Grande F."/>
            <person name="Keller J."/>
        </authorList>
    </citation>
    <scope>NUCLEOTIDE SEQUENCE [LARGE SCALE GENOMIC DNA]</scope>
    <source>
        <strain evidence="2 3">SAG 245.80</strain>
    </source>
</reference>
<feature type="chain" id="PRO_5043688123" evidence="1">
    <location>
        <begin position="22"/>
        <end position="438"/>
    </location>
</feature>
<dbReference type="PANTHER" id="PTHR33390:SF1">
    <property type="entry name" value="STRESS UP-REGULATED NOD 19 PROTEIN"/>
    <property type="match status" value="1"/>
</dbReference>
<dbReference type="AlphaFoldDB" id="A0AAW1QMQ0"/>
<evidence type="ECO:0000313" key="2">
    <source>
        <dbReference type="EMBL" id="KAK9822702.1"/>
    </source>
</evidence>
<sequence length="438" mass="48389">MQRGATFACLLLSLCVADIQGAYGPARGGGAPHGEIIGASLEDVEANPVPHGLYPTYIRYPFLGHGTCFPPVKRGDVYDVRCLGPEEYLSPGQVKNALALLPSPYLHNGLLVVINQTTQIIGAAGQPVPLNEVYMHHYVGATTMLIESGAELRGRFTREPLKWPYALVVDSESLLSAKSRVFNIYLISTAGVLPGKDIDRCLQCPCDDDPSRGGFSCCKTCNTTTPGPARAYRFEYNVTYRPLLPEERPRVKGVDLMWYDITGNEEGIEYQILDTSNTTHIKTYETTVDADCPQQEEFEIVRCVGHQHIGSRCITLYNAETDETICQSCPVYGNVTGEAGNEKGYVVKMTDDTLAVPYKISPGTRVRLESAYDGTERRTGVMGLMHTWVAGLGVPCYREYGYNSYHHWHRYHRHPTGYAEGTHAPALKMLRTSVDHAA</sequence>
<dbReference type="PANTHER" id="PTHR33390">
    <property type="entry name" value="STRESS UP-REGULATED NOD 19 PROTEIN"/>
    <property type="match status" value="1"/>
</dbReference>
<protein>
    <submittedName>
        <fullName evidence="2">Uncharacterized protein</fullName>
    </submittedName>
</protein>
<feature type="signal peptide" evidence="1">
    <location>
        <begin position="1"/>
        <end position="21"/>
    </location>
</feature>
<proteinExistence type="predicted"/>
<name>A0AAW1QMQ0_9CHLO</name>
<dbReference type="InterPro" id="IPR011692">
    <property type="entry name" value="Stress_up-reg_Nod19"/>
</dbReference>
<keyword evidence="3" id="KW-1185">Reference proteome</keyword>
<keyword evidence="1" id="KW-0732">Signal</keyword>
<accession>A0AAW1QMQ0</accession>
<evidence type="ECO:0000313" key="3">
    <source>
        <dbReference type="Proteomes" id="UP001445335"/>
    </source>
</evidence>
<dbReference type="Pfam" id="PF07712">
    <property type="entry name" value="SURNod19"/>
    <property type="match status" value="1"/>
</dbReference>
<organism evidence="2 3">
    <name type="scientific">Elliptochloris bilobata</name>
    <dbReference type="NCBI Taxonomy" id="381761"/>
    <lineage>
        <taxon>Eukaryota</taxon>
        <taxon>Viridiplantae</taxon>
        <taxon>Chlorophyta</taxon>
        <taxon>core chlorophytes</taxon>
        <taxon>Trebouxiophyceae</taxon>
        <taxon>Trebouxiophyceae incertae sedis</taxon>
        <taxon>Elliptochloris clade</taxon>
        <taxon>Elliptochloris</taxon>
    </lineage>
</organism>